<comment type="caution">
    <text evidence="8">The sequence shown here is derived from an EMBL/GenBank/DDBJ whole genome shotgun (WGS) entry which is preliminary data.</text>
</comment>
<evidence type="ECO:0000313" key="8">
    <source>
        <dbReference type="EMBL" id="EMZ19851.1"/>
    </source>
</evidence>
<dbReference type="InterPro" id="IPR038054">
    <property type="entry name" value="LD_TPept-like_central_sf"/>
</dbReference>
<dbReference type="PATRIC" id="fig|1235802.3.peg.5617"/>
<evidence type="ECO:0000256" key="3">
    <source>
        <dbReference type="ARBA" id="ARBA00022960"/>
    </source>
</evidence>
<sequence length="491" mass="56023">MRKQKSAAKSALMIMSILLCFLLIVLLVCYLVTASYYAEHFFPGTVLNGVSVDKMTVEEAEDKVAQEVADYIFSIETRDGDKYQIIGPDIDYTYVPGTEIHDLLEEQDEYKWISGRKGKKELDLEVSAAYNVQKLDKMVAQLPCFQEDYINEPKDAYLRETDSGYELVKAEQGNQIRLEDVRKLARDAVDMGEEKLVLTDDVYEEPKVKSNDKKLKKALKNINSYLHTTIKYDVGENGEVLDSTRIKDWITIGADYSVILDESKVVGYVQYLASKYNTYGDVRVFKTSLGDKVKIGGGDYGWVIDKEKEKNQLLTEIRSGKTIKREPIFNQTAEVKSETYDIGNTYVEIDYTNQHMYFYEKGKLKLETDVVTGNVNRNNGSPDGVYKIVYKERDATLVGENYASDVKYFMVFAYNVGFHDASWRNEFGEEIYKASGSHGCINMPEDKAEKLFQILPTGTPVIAYYREPVELTAENAKISNAYSYVNKEEEQ</sequence>
<dbReference type="Pfam" id="PF03734">
    <property type="entry name" value="YkuD"/>
    <property type="match status" value="1"/>
</dbReference>
<dbReference type="InterPro" id="IPR022029">
    <property type="entry name" value="YoaR-like_PG-bd"/>
</dbReference>
<dbReference type="eggNOG" id="COG1376">
    <property type="taxonomic scope" value="Bacteria"/>
</dbReference>
<evidence type="ECO:0000259" key="7">
    <source>
        <dbReference type="PROSITE" id="PS52029"/>
    </source>
</evidence>
<comment type="pathway">
    <text evidence="1 6">Cell wall biogenesis; peptidoglycan biosynthesis.</text>
</comment>
<dbReference type="Proteomes" id="UP000012589">
    <property type="component" value="Unassembled WGS sequence"/>
</dbReference>
<dbReference type="SUPFAM" id="SSF141523">
    <property type="entry name" value="L,D-transpeptidase catalytic domain-like"/>
    <property type="match status" value="1"/>
</dbReference>
<dbReference type="InterPro" id="IPR038063">
    <property type="entry name" value="Transpep_catalytic_dom"/>
</dbReference>
<dbReference type="GO" id="GO:0005576">
    <property type="term" value="C:extracellular region"/>
    <property type="evidence" value="ECO:0007669"/>
    <property type="project" value="TreeGrafter"/>
</dbReference>
<keyword evidence="4 6" id="KW-0573">Peptidoglycan synthesis</keyword>
<evidence type="ECO:0000256" key="6">
    <source>
        <dbReference type="PROSITE-ProRule" id="PRU01373"/>
    </source>
</evidence>
<keyword evidence="2" id="KW-0808">Transferase</keyword>
<dbReference type="InterPro" id="IPR005490">
    <property type="entry name" value="LD_TPept_cat_dom"/>
</dbReference>
<organism evidence="8 9">
    <name type="scientific">Eubacterium plexicaudatum ASF492</name>
    <dbReference type="NCBI Taxonomy" id="1235802"/>
    <lineage>
        <taxon>Bacteria</taxon>
        <taxon>Bacillati</taxon>
        <taxon>Bacillota</taxon>
        <taxon>Clostridia</taxon>
        <taxon>Eubacteriales</taxon>
        <taxon>Eubacteriaceae</taxon>
        <taxon>Eubacterium</taxon>
    </lineage>
</organism>
<protein>
    <recommendedName>
        <fullName evidence="7">L,D-TPase catalytic domain-containing protein</fullName>
    </recommendedName>
</protein>
<dbReference type="EMBL" id="AQFT01000158">
    <property type="protein sequence ID" value="EMZ19851.1"/>
    <property type="molecule type" value="Genomic_DNA"/>
</dbReference>
<feature type="domain" description="L,D-TPase catalytic" evidence="7">
    <location>
        <begin position="345"/>
        <end position="464"/>
    </location>
</feature>
<dbReference type="STRING" id="1235802.C823_05325"/>
<dbReference type="PANTHER" id="PTHR30582">
    <property type="entry name" value="L,D-TRANSPEPTIDASE"/>
    <property type="match status" value="1"/>
</dbReference>
<dbReference type="Gene3D" id="3.10.20.800">
    <property type="match status" value="1"/>
</dbReference>
<name>N1ZVB7_9FIRM</name>
<dbReference type="GO" id="GO:0071555">
    <property type="term" value="P:cell wall organization"/>
    <property type="evidence" value="ECO:0007669"/>
    <property type="project" value="UniProtKB-UniRule"/>
</dbReference>
<dbReference type="PANTHER" id="PTHR30582:SF33">
    <property type="entry name" value="EXPORTED PROTEIN"/>
    <property type="match status" value="1"/>
</dbReference>
<dbReference type="GO" id="GO:0071972">
    <property type="term" value="F:peptidoglycan L,D-transpeptidase activity"/>
    <property type="evidence" value="ECO:0007669"/>
    <property type="project" value="TreeGrafter"/>
</dbReference>
<keyword evidence="9" id="KW-1185">Reference proteome</keyword>
<dbReference type="HOGENOM" id="CLU_022707_2_1_9"/>
<proteinExistence type="predicted"/>
<evidence type="ECO:0000256" key="2">
    <source>
        <dbReference type="ARBA" id="ARBA00022679"/>
    </source>
</evidence>
<dbReference type="CDD" id="cd16913">
    <property type="entry name" value="YkuD_like"/>
    <property type="match status" value="1"/>
</dbReference>
<evidence type="ECO:0000256" key="5">
    <source>
        <dbReference type="ARBA" id="ARBA00023316"/>
    </source>
</evidence>
<dbReference type="SUPFAM" id="SSF143985">
    <property type="entry name" value="L,D-transpeptidase pre-catalytic domain-like"/>
    <property type="match status" value="1"/>
</dbReference>
<evidence type="ECO:0000313" key="9">
    <source>
        <dbReference type="Proteomes" id="UP000012589"/>
    </source>
</evidence>
<feature type="active site" description="Nucleophile" evidence="6">
    <location>
        <position position="440"/>
    </location>
</feature>
<dbReference type="OrthoDB" id="3176960at2"/>
<dbReference type="GO" id="GO:0018104">
    <property type="term" value="P:peptidoglycan-protein cross-linking"/>
    <property type="evidence" value="ECO:0007669"/>
    <property type="project" value="TreeGrafter"/>
</dbReference>
<dbReference type="GO" id="GO:0008360">
    <property type="term" value="P:regulation of cell shape"/>
    <property type="evidence" value="ECO:0007669"/>
    <property type="project" value="UniProtKB-UniRule"/>
</dbReference>
<accession>N1ZVB7</accession>
<evidence type="ECO:0000256" key="4">
    <source>
        <dbReference type="ARBA" id="ARBA00022984"/>
    </source>
</evidence>
<dbReference type="AlphaFoldDB" id="N1ZVB7"/>
<dbReference type="PROSITE" id="PS52029">
    <property type="entry name" value="LD_TPASE"/>
    <property type="match status" value="1"/>
</dbReference>
<dbReference type="Gene3D" id="2.40.440.10">
    <property type="entry name" value="L,D-transpeptidase catalytic domain-like"/>
    <property type="match status" value="1"/>
</dbReference>
<evidence type="ECO:0000256" key="1">
    <source>
        <dbReference type="ARBA" id="ARBA00004752"/>
    </source>
</evidence>
<dbReference type="Pfam" id="PF12229">
    <property type="entry name" value="PG_binding_4"/>
    <property type="match status" value="1"/>
</dbReference>
<reference evidence="8 9" key="1">
    <citation type="journal article" date="2014" name="Genome Announc.">
        <title>Draft genome sequences of the altered schaedler flora, a defined bacterial community from gnotobiotic mice.</title>
        <authorList>
            <person name="Wannemuehler M.J."/>
            <person name="Overstreet A.M."/>
            <person name="Ward D.V."/>
            <person name="Phillips G.J."/>
        </authorList>
    </citation>
    <scope>NUCLEOTIDE SEQUENCE [LARGE SCALE GENOMIC DNA]</scope>
    <source>
        <strain evidence="8 9">ASF492</strain>
    </source>
</reference>
<dbReference type="InterPro" id="IPR050979">
    <property type="entry name" value="LD-transpeptidase"/>
</dbReference>
<keyword evidence="3 6" id="KW-0133">Cell shape</keyword>
<keyword evidence="5 6" id="KW-0961">Cell wall biogenesis/degradation</keyword>
<feature type="active site" description="Proton donor/acceptor" evidence="6">
    <location>
        <position position="419"/>
    </location>
</feature>
<gene>
    <name evidence="8" type="ORF">C823_05325</name>
</gene>
<dbReference type="UniPathway" id="UPA00219"/>
<dbReference type="GO" id="GO:0016740">
    <property type="term" value="F:transferase activity"/>
    <property type="evidence" value="ECO:0007669"/>
    <property type="project" value="UniProtKB-KW"/>
</dbReference>